<dbReference type="PANTHER" id="PTHR43649">
    <property type="entry name" value="ARABINOSE-BINDING PROTEIN-RELATED"/>
    <property type="match status" value="1"/>
</dbReference>
<proteinExistence type="predicted"/>
<dbReference type="Gene3D" id="3.40.190.10">
    <property type="entry name" value="Periplasmic binding protein-like II"/>
    <property type="match status" value="1"/>
</dbReference>
<evidence type="ECO:0000313" key="7">
    <source>
        <dbReference type="EMBL" id="MCQ9209456.1"/>
    </source>
</evidence>
<feature type="chain" id="PRO_5045602627" evidence="6">
    <location>
        <begin position="20"/>
        <end position="447"/>
    </location>
</feature>
<evidence type="ECO:0000256" key="4">
    <source>
        <dbReference type="ARBA" id="ARBA00023139"/>
    </source>
</evidence>
<evidence type="ECO:0000313" key="8">
    <source>
        <dbReference type="Proteomes" id="UP001059480"/>
    </source>
</evidence>
<keyword evidence="2 6" id="KW-0732">Signal</keyword>
<gene>
    <name evidence="7" type="ORF">NPA36_02730</name>
</gene>
<evidence type="ECO:0000256" key="1">
    <source>
        <dbReference type="ARBA" id="ARBA00022475"/>
    </source>
</evidence>
<dbReference type="InterPro" id="IPR006059">
    <property type="entry name" value="SBP"/>
</dbReference>
<reference evidence="7" key="3">
    <citation type="journal article" date="2023" name="Microbiol. Resour. Announc.">
        <title>Draft Genome Sequence of Granulicatella sp. Strain S8, Isolated from a Marine Fish, Seriola quinqueradiata.</title>
        <authorList>
            <person name="Lee M."/>
            <person name="Farooq A."/>
            <person name="Jeong J.B."/>
            <person name="Jung M.Y."/>
        </authorList>
    </citation>
    <scope>NUCLEOTIDE SEQUENCE</scope>
    <source>
        <strain evidence="7">S8</strain>
    </source>
</reference>
<dbReference type="SUPFAM" id="SSF53850">
    <property type="entry name" value="Periplasmic binding protein-like II"/>
    <property type="match status" value="1"/>
</dbReference>
<keyword evidence="5" id="KW-0449">Lipoprotein</keyword>
<accession>A0ABT1WLP9</accession>
<keyword evidence="1" id="KW-1003">Cell membrane</keyword>
<organism evidence="7 8">
    <name type="scientific">Granulicatella seriolae</name>
    <dbReference type="NCBI Taxonomy" id="2967226"/>
    <lineage>
        <taxon>Bacteria</taxon>
        <taxon>Bacillati</taxon>
        <taxon>Bacillota</taxon>
        <taxon>Bacilli</taxon>
        <taxon>Lactobacillales</taxon>
        <taxon>Carnobacteriaceae</taxon>
        <taxon>Granulicatella</taxon>
    </lineage>
</organism>
<feature type="signal peptide" evidence="6">
    <location>
        <begin position="1"/>
        <end position="19"/>
    </location>
</feature>
<evidence type="ECO:0000256" key="2">
    <source>
        <dbReference type="ARBA" id="ARBA00022729"/>
    </source>
</evidence>
<evidence type="ECO:0000256" key="3">
    <source>
        <dbReference type="ARBA" id="ARBA00023136"/>
    </source>
</evidence>
<keyword evidence="3" id="KW-0472">Membrane</keyword>
<reference evidence="7" key="2">
    <citation type="journal article" date="2023" name="Curr. Microbiol.">
        <title>Granulicatella seriolae sp. nov., a Novel Facultative Anaerobe Isolated from Yellowtail Marine Fish.</title>
        <authorList>
            <person name="Lee M."/>
            <person name="Choi Y.J."/>
            <person name="Farooq A."/>
            <person name="Jeong J.B."/>
            <person name="Jung M.Y."/>
        </authorList>
    </citation>
    <scope>NUCLEOTIDE SEQUENCE</scope>
    <source>
        <strain evidence="7">S8</strain>
    </source>
</reference>
<sequence length="447" mass="49090">MNKVFKGFMATAALTAVLAGCGNTTPAESSKTEGESSKTETQEQVTIKYWNFPNFTNDKEFTKSEDYDAALIAAFEAANPNIKVEYQKLDFTDGPAKVETAIQSKTNPDVIYDAPGRVIDWASKGYLAPFSDVDTSKLDPSAVKASSFESDLYLYPQGIAPFLMAVNTNLTDQLGITDMLPLDKADNPSRSWTTTEFEAFLRAVKEKNPDLIPTLLYAKSQAGDQGPRAFVSNLYGSWITDDAISKYTINDENGVKGLEWIQKVSPEGLLGSGEGLESKDGQEYFKSGKTALTILSSPGLRVQQMQGENMNARFLPYPNENGKAKFEFLVAGPAVFENGDKAKVEASQKFVDFMINDSVWGKRTLLATGNFSAKTGEKGLYDDPELVYAEELSSQFGPYYNTIAGYAKMRPLWFPMLQSVMSGETNPKEAVDSFVEKADQTIKEAAE</sequence>
<dbReference type="InterPro" id="IPR050490">
    <property type="entry name" value="Bact_solute-bd_prot1"/>
</dbReference>
<dbReference type="PROSITE" id="PS51257">
    <property type="entry name" value="PROKAR_LIPOPROTEIN"/>
    <property type="match status" value="1"/>
</dbReference>
<dbReference type="RefSeq" id="WP_256944571.1">
    <property type="nucleotide sequence ID" value="NZ_JANHNZ010000002.1"/>
</dbReference>
<evidence type="ECO:0000256" key="5">
    <source>
        <dbReference type="ARBA" id="ARBA00023288"/>
    </source>
</evidence>
<reference evidence="7" key="1">
    <citation type="submission" date="2022-07" db="EMBL/GenBank/DDBJ databases">
        <authorList>
            <person name="Jung M.-Y."/>
            <person name="Lee M."/>
        </authorList>
    </citation>
    <scope>NUCLEOTIDE SEQUENCE</scope>
    <source>
        <strain evidence="7">S8</strain>
    </source>
</reference>
<keyword evidence="8" id="KW-1185">Reference proteome</keyword>
<dbReference type="Pfam" id="PF01547">
    <property type="entry name" value="SBP_bac_1"/>
    <property type="match status" value="1"/>
</dbReference>
<dbReference type="PANTHER" id="PTHR43649:SF33">
    <property type="entry name" value="POLYGALACTURONAN_RHAMNOGALACTURONAN-BINDING PROTEIN YTCQ"/>
    <property type="match status" value="1"/>
</dbReference>
<name>A0ABT1WLP9_9LACT</name>
<evidence type="ECO:0000256" key="6">
    <source>
        <dbReference type="SAM" id="SignalP"/>
    </source>
</evidence>
<keyword evidence="4" id="KW-0564">Palmitate</keyword>
<comment type="caution">
    <text evidence="7">The sequence shown here is derived from an EMBL/GenBank/DDBJ whole genome shotgun (WGS) entry which is preliminary data.</text>
</comment>
<dbReference type="Proteomes" id="UP001059480">
    <property type="component" value="Unassembled WGS sequence"/>
</dbReference>
<protein>
    <submittedName>
        <fullName evidence="7">ABC transporter substrate-binding protein</fullName>
    </submittedName>
</protein>
<dbReference type="EMBL" id="JANHNZ010000002">
    <property type="protein sequence ID" value="MCQ9209456.1"/>
    <property type="molecule type" value="Genomic_DNA"/>
</dbReference>